<reference evidence="2" key="1">
    <citation type="submission" date="2020-09" db="EMBL/GenBank/DDBJ databases">
        <title>Genome-Enabled Discovery of Anthraquinone Biosynthesis in Senna tora.</title>
        <authorList>
            <person name="Kang S.-H."/>
            <person name="Pandey R.P."/>
            <person name="Lee C.-M."/>
            <person name="Sim J.-S."/>
            <person name="Jeong J.-T."/>
            <person name="Choi B.-S."/>
            <person name="Jung M."/>
            <person name="Ginzburg D."/>
            <person name="Zhao K."/>
            <person name="Won S.Y."/>
            <person name="Oh T.-J."/>
            <person name="Yu Y."/>
            <person name="Kim N.-H."/>
            <person name="Lee O.R."/>
            <person name="Lee T.-H."/>
            <person name="Bashyal P."/>
            <person name="Kim T.-S."/>
            <person name="Lee W.-H."/>
            <person name="Kawkins C."/>
            <person name="Kim C.-K."/>
            <person name="Kim J.S."/>
            <person name="Ahn B.O."/>
            <person name="Rhee S.Y."/>
            <person name="Sohng J.K."/>
        </authorList>
    </citation>
    <scope>NUCLEOTIDE SEQUENCE</scope>
    <source>
        <tissue evidence="2">Leaf</tissue>
    </source>
</reference>
<evidence type="ECO:0000259" key="1">
    <source>
        <dbReference type="PROSITE" id="PS50405"/>
    </source>
</evidence>
<dbReference type="SUPFAM" id="SSF47616">
    <property type="entry name" value="GST C-terminal domain-like"/>
    <property type="match status" value="1"/>
</dbReference>
<dbReference type="GO" id="GO:0005737">
    <property type="term" value="C:cytoplasm"/>
    <property type="evidence" value="ECO:0007669"/>
    <property type="project" value="TreeGrafter"/>
</dbReference>
<dbReference type="PANTHER" id="PTHR11260">
    <property type="entry name" value="GLUTATHIONE S-TRANSFERASE, GST, SUPERFAMILY, GST DOMAIN CONTAINING"/>
    <property type="match status" value="1"/>
</dbReference>
<name>A0A834T6Y8_9FABA</name>
<protein>
    <submittedName>
        <fullName evidence="2">Glutathione S-transferase U19-like</fullName>
    </submittedName>
</protein>
<dbReference type="GO" id="GO:0006749">
    <property type="term" value="P:glutathione metabolic process"/>
    <property type="evidence" value="ECO:0007669"/>
    <property type="project" value="InterPro"/>
</dbReference>
<comment type="caution">
    <text evidence="2">The sequence shown here is derived from an EMBL/GenBank/DDBJ whole genome shotgun (WGS) entry which is preliminary data.</text>
</comment>
<dbReference type="FunFam" id="1.20.1050.10:FF:000018">
    <property type="entry name" value="Glutathione S-transferase U20"/>
    <property type="match status" value="1"/>
</dbReference>
<keyword evidence="2" id="KW-0808">Transferase</keyword>
<dbReference type="EMBL" id="JAAIUW010000009">
    <property type="protein sequence ID" value="KAF7816298.1"/>
    <property type="molecule type" value="Genomic_DNA"/>
</dbReference>
<dbReference type="AlphaFoldDB" id="A0A834T6Y8"/>
<dbReference type="InterPro" id="IPR036282">
    <property type="entry name" value="Glutathione-S-Trfase_C_sf"/>
</dbReference>
<dbReference type="PROSITE" id="PS50405">
    <property type="entry name" value="GST_CTER"/>
    <property type="match status" value="1"/>
</dbReference>
<dbReference type="Gene3D" id="1.20.1050.10">
    <property type="match status" value="1"/>
</dbReference>
<dbReference type="InterPro" id="IPR004046">
    <property type="entry name" value="GST_C"/>
</dbReference>
<dbReference type="Pfam" id="PF00043">
    <property type="entry name" value="GST_C"/>
    <property type="match status" value="1"/>
</dbReference>
<dbReference type="PANTHER" id="PTHR11260:SF547">
    <property type="entry name" value="GLUTATHIONE S-TRANSFERASE"/>
    <property type="match status" value="1"/>
</dbReference>
<keyword evidence="3" id="KW-1185">Reference proteome</keyword>
<dbReference type="OrthoDB" id="202840at2759"/>
<dbReference type="GO" id="GO:0004364">
    <property type="term" value="F:glutathione transferase activity"/>
    <property type="evidence" value="ECO:0007669"/>
    <property type="project" value="InterPro"/>
</dbReference>
<evidence type="ECO:0000313" key="2">
    <source>
        <dbReference type="EMBL" id="KAF7816298.1"/>
    </source>
</evidence>
<proteinExistence type="predicted"/>
<gene>
    <name evidence="2" type="ORF">G2W53_030267</name>
</gene>
<dbReference type="InterPro" id="IPR045073">
    <property type="entry name" value="Omega/Tau-like"/>
</dbReference>
<accession>A0A834T6Y8</accession>
<dbReference type="Proteomes" id="UP000634136">
    <property type="component" value="Unassembled WGS sequence"/>
</dbReference>
<dbReference type="CDD" id="cd03185">
    <property type="entry name" value="GST_C_Tau"/>
    <property type="match status" value="1"/>
</dbReference>
<organism evidence="2 3">
    <name type="scientific">Senna tora</name>
    <dbReference type="NCBI Taxonomy" id="362788"/>
    <lineage>
        <taxon>Eukaryota</taxon>
        <taxon>Viridiplantae</taxon>
        <taxon>Streptophyta</taxon>
        <taxon>Embryophyta</taxon>
        <taxon>Tracheophyta</taxon>
        <taxon>Spermatophyta</taxon>
        <taxon>Magnoliopsida</taxon>
        <taxon>eudicotyledons</taxon>
        <taxon>Gunneridae</taxon>
        <taxon>Pentapetalae</taxon>
        <taxon>rosids</taxon>
        <taxon>fabids</taxon>
        <taxon>Fabales</taxon>
        <taxon>Fabaceae</taxon>
        <taxon>Caesalpinioideae</taxon>
        <taxon>Cassia clade</taxon>
        <taxon>Senna</taxon>
    </lineage>
</organism>
<feature type="domain" description="GST C-terminal" evidence="1">
    <location>
        <begin position="5"/>
        <end position="126"/>
    </location>
</feature>
<dbReference type="InterPro" id="IPR045074">
    <property type="entry name" value="GST_C_Tau"/>
</dbReference>
<evidence type="ECO:0000313" key="3">
    <source>
        <dbReference type="Proteomes" id="UP000634136"/>
    </source>
</evidence>
<sequence length="138" mass="15854">MLPTTPYERAQARFWADYIDKKVFDAGKGIWTSSGEEQEVAKKEFIEVVKQLEELALGEKDFFGGDAFGYVDILAIGLTSWFFAYEKIGGFKLEDHCPKYSSWIKRCLQRPSVAKALSNPEHIYHFVLQMRKMMTGAE</sequence>
<dbReference type="InterPro" id="IPR010987">
    <property type="entry name" value="Glutathione-S-Trfase_C-like"/>
</dbReference>